<name>A0A1X7STR2_AMPQE</name>
<evidence type="ECO:0000313" key="2">
    <source>
        <dbReference type="EnsemblMetazoa" id="Aqu2.1.05527_001"/>
    </source>
</evidence>
<protein>
    <submittedName>
        <fullName evidence="2">Uncharacterized protein</fullName>
    </submittedName>
</protein>
<proteinExistence type="predicted"/>
<evidence type="ECO:0000256" key="1">
    <source>
        <dbReference type="SAM" id="MobiDB-lite"/>
    </source>
</evidence>
<feature type="compositionally biased region" description="Polar residues" evidence="1">
    <location>
        <begin position="64"/>
        <end position="76"/>
    </location>
</feature>
<organism evidence="2">
    <name type="scientific">Amphimedon queenslandica</name>
    <name type="common">Sponge</name>
    <dbReference type="NCBI Taxonomy" id="400682"/>
    <lineage>
        <taxon>Eukaryota</taxon>
        <taxon>Metazoa</taxon>
        <taxon>Porifera</taxon>
        <taxon>Demospongiae</taxon>
        <taxon>Heteroscleromorpha</taxon>
        <taxon>Haplosclerida</taxon>
        <taxon>Niphatidae</taxon>
        <taxon>Amphimedon</taxon>
    </lineage>
</organism>
<dbReference type="EnsemblMetazoa" id="Aqu2.1.05527_001">
    <property type="protein sequence ID" value="Aqu2.1.05527_001"/>
    <property type="gene ID" value="Aqu2.1.05527"/>
</dbReference>
<sequence length="103" mass="11433">IPEQRPDEFKSDISLDLAVSLSIPEKPSNSNTTKDKNLDVEPHVKVVEIESQRVHPKICGLKSLGNTSRSSSNNEIFLTPPSGRKAFDKRDKLSFSPKSLSQD</sequence>
<feature type="region of interest" description="Disordered" evidence="1">
    <location>
        <begin position="62"/>
        <end position="103"/>
    </location>
</feature>
<dbReference type="InParanoid" id="A0A1X7STR2"/>
<reference evidence="2" key="1">
    <citation type="submission" date="2017-05" db="UniProtKB">
        <authorList>
            <consortium name="EnsemblMetazoa"/>
        </authorList>
    </citation>
    <scope>IDENTIFICATION</scope>
</reference>
<dbReference type="AlphaFoldDB" id="A0A1X7STR2"/>
<accession>A0A1X7STR2</accession>